<protein>
    <submittedName>
        <fullName evidence="5">Restriction endonuclease subunit S</fullName>
    </submittedName>
</protein>
<dbReference type="GO" id="GO:0009307">
    <property type="term" value="P:DNA restriction-modification system"/>
    <property type="evidence" value="ECO:0007669"/>
    <property type="project" value="UniProtKB-KW"/>
</dbReference>
<dbReference type="GO" id="GO:0003677">
    <property type="term" value="F:DNA binding"/>
    <property type="evidence" value="ECO:0007669"/>
    <property type="project" value="UniProtKB-KW"/>
</dbReference>
<evidence type="ECO:0000259" key="4">
    <source>
        <dbReference type="Pfam" id="PF01420"/>
    </source>
</evidence>
<dbReference type="SUPFAM" id="SSF116734">
    <property type="entry name" value="DNA methylase specificity domain"/>
    <property type="match status" value="2"/>
</dbReference>
<dbReference type="Gene3D" id="1.10.287.1120">
    <property type="entry name" value="Bipartite methylase S protein"/>
    <property type="match status" value="1"/>
</dbReference>
<keyword evidence="5" id="KW-0255">Endonuclease</keyword>
<dbReference type="GO" id="GO:0004519">
    <property type="term" value="F:endonuclease activity"/>
    <property type="evidence" value="ECO:0007669"/>
    <property type="project" value="UniProtKB-KW"/>
</dbReference>
<dbReference type="Pfam" id="PF01420">
    <property type="entry name" value="Methylase_S"/>
    <property type="match status" value="2"/>
</dbReference>
<name>A0AB33JJ66_9BACT</name>
<sequence>MKRYETYKDSGIQWVGEIPSHWDVVKTSYLFDDIGSGTTPNTNDDSLYDTDNGINWLQTGDLNDGHITKTSKKISQKAIEGNGTLRLYPINSLVIALYGATIGKVGVLDIESTTNQACCVLPPSDKISTDFAYYIFLASKEALLNLASGGGQPNISQAIIKNHRIPYPSYAEQQSIVSFLEDKVGQIDVAIAEKEQMLEDLKAYRSAIVSEAVTKGLDKNVEMKDSGIEWIGIIPKTWKIVRIKHILDYKTDSLRVGPFGSSLSGNDFKTEGYWVYNQRVVLDKNFNSNDTFVSQEKYEELSSFKVFAGDILLTTRGTIGKVAIVPNTFHEGVLHPCLIRFRVDDSIVNKDFLAYYFNDTNLILDQVKYNSNSTTIDVIYSYTLKELIVSLPPLDVQNDIVAHLNYKVQKIDEMLKEVSQSVENLKSYKSTLITEAVTGKIDLCDWKPKVENV</sequence>
<keyword evidence="5" id="KW-0378">Hydrolase</keyword>
<dbReference type="PANTHER" id="PTHR30408:SF12">
    <property type="entry name" value="TYPE I RESTRICTION ENZYME MJAVIII SPECIFICITY SUBUNIT"/>
    <property type="match status" value="1"/>
</dbReference>
<accession>A0AB33JJ66</accession>
<keyword evidence="2" id="KW-0680">Restriction system</keyword>
<gene>
    <name evidence="5" type="ORF">GTC17262_18350</name>
</gene>
<keyword evidence="3" id="KW-0238">DNA-binding</keyword>
<evidence type="ECO:0000256" key="2">
    <source>
        <dbReference type="ARBA" id="ARBA00022747"/>
    </source>
</evidence>
<dbReference type="InterPro" id="IPR000055">
    <property type="entry name" value="Restrct_endonuc_typeI_TRD"/>
</dbReference>
<reference evidence="5" key="1">
    <citation type="submission" date="2024-07" db="EMBL/GenBank/DDBJ databases">
        <title>Complete genome sequence of Prevotella sp. YM-2024 GTC17262.</title>
        <authorList>
            <person name="Hayashi M."/>
            <person name="Muto Y."/>
            <person name="Tanaka K."/>
            <person name="Niwa H."/>
        </authorList>
    </citation>
    <scope>NUCLEOTIDE SEQUENCE</scope>
    <source>
        <strain evidence="5">GTC17262</strain>
    </source>
</reference>
<proteinExistence type="inferred from homology"/>
<dbReference type="REBASE" id="853529">
    <property type="entry name" value="S.Psp262ORF18360P"/>
</dbReference>
<evidence type="ECO:0000256" key="3">
    <source>
        <dbReference type="ARBA" id="ARBA00023125"/>
    </source>
</evidence>
<dbReference type="CDD" id="cd17280">
    <property type="entry name" value="RMtype1_S_MspEN3ORF6650P_TRD2-CR2_like"/>
    <property type="match status" value="1"/>
</dbReference>
<dbReference type="InterPro" id="IPR052021">
    <property type="entry name" value="Type-I_RS_S_subunit"/>
</dbReference>
<organism evidence="5">
    <name type="scientific">Prevotella sp. GTC17262</name>
    <dbReference type="NCBI Taxonomy" id="3236797"/>
    <lineage>
        <taxon>Bacteria</taxon>
        <taxon>Pseudomonadati</taxon>
        <taxon>Bacteroidota</taxon>
        <taxon>Bacteroidia</taxon>
        <taxon>Bacteroidales</taxon>
        <taxon>Prevotellaceae</taxon>
        <taxon>Prevotella</taxon>
    </lineage>
</organism>
<comment type="similarity">
    <text evidence="1">Belongs to the type-I restriction system S methylase family.</text>
</comment>
<dbReference type="EMBL" id="AP035789">
    <property type="protein sequence ID" value="BFO81644.1"/>
    <property type="molecule type" value="Genomic_DNA"/>
</dbReference>
<evidence type="ECO:0000313" key="5">
    <source>
        <dbReference type="EMBL" id="BFO81644.1"/>
    </source>
</evidence>
<feature type="domain" description="Type I restriction modification DNA specificity" evidence="4">
    <location>
        <begin position="19"/>
        <end position="185"/>
    </location>
</feature>
<dbReference type="InterPro" id="IPR044946">
    <property type="entry name" value="Restrct_endonuc_typeI_TRD_sf"/>
</dbReference>
<feature type="domain" description="Type I restriction modification DNA specificity" evidence="4">
    <location>
        <begin position="236"/>
        <end position="420"/>
    </location>
</feature>
<keyword evidence="5" id="KW-0540">Nuclease</keyword>
<dbReference type="AlphaFoldDB" id="A0AB33JJ66"/>
<evidence type="ECO:0000256" key="1">
    <source>
        <dbReference type="ARBA" id="ARBA00010923"/>
    </source>
</evidence>
<dbReference type="PANTHER" id="PTHR30408">
    <property type="entry name" value="TYPE-1 RESTRICTION ENZYME ECOKI SPECIFICITY PROTEIN"/>
    <property type="match status" value="1"/>
</dbReference>
<dbReference type="Gene3D" id="3.90.220.20">
    <property type="entry name" value="DNA methylase specificity domains"/>
    <property type="match status" value="2"/>
</dbReference>